<sequence>MKLPEETAEQDRLIMTLARAWRPGDQRVADAWPLVVQGLEHQGRPAGNLSRIAAMLDRTNCLGGWDEFGVDEATGQPGMVEVWFIREFATCDRAALLAEVTALRAATAQGMSRPGRGVSLEGRS</sequence>
<dbReference type="EMBL" id="JBHTAC010000050">
    <property type="protein sequence ID" value="MFC7247134.1"/>
    <property type="molecule type" value="Genomic_DNA"/>
</dbReference>
<keyword evidence="2" id="KW-1185">Reference proteome</keyword>
<gene>
    <name evidence="1" type="ORF">ACFQO7_32065</name>
</gene>
<dbReference type="Proteomes" id="UP001596392">
    <property type="component" value="Unassembled WGS sequence"/>
</dbReference>
<reference evidence="2" key="1">
    <citation type="journal article" date="2019" name="Int. J. Syst. Evol. Microbiol.">
        <title>The Global Catalogue of Microorganisms (GCM) 10K type strain sequencing project: providing services to taxonomists for standard genome sequencing and annotation.</title>
        <authorList>
            <consortium name="The Broad Institute Genomics Platform"/>
            <consortium name="The Broad Institute Genome Sequencing Center for Infectious Disease"/>
            <person name="Wu L."/>
            <person name="Ma J."/>
        </authorList>
    </citation>
    <scope>NUCLEOTIDE SEQUENCE [LARGE SCALE GENOMIC DNA]</scope>
    <source>
        <strain evidence="2">CGMCC 1.9106</strain>
    </source>
</reference>
<evidence type="ECO:0000313" key="1">
    <source>
        <dbReference type="EMBL" id="MFC7247134.1"/>
    </source>
</evidence>
<evidence type="ECO:0000313" key="2">
    <source>
        <dbReference type="Proteomes" id="UP001596392"/>
    </source>
</evidence>
<protein>
    <submittedName>
        <fullName evidence="1">Uncharacterized protein</fullName>
    </submittedName>
</protein>
<name>A0ABW2H767_9ACTN</name>
<dbReference type="RefSeq" id="WP_376809890.1">
    <property type="nucleotide sequence ID" value="NZ_JBHTAC010000050.1"/>
</dbReference>
<accession>A0ABW2H767</accession>
<organism evidence="1 2">
    <name type="scientific">Catellatospora aurea</name>
    <dbReference type="NCBI Taxonomy" id="1337874"/>
    <lineage>
        <taxon>Bacteria</taxon>
        <taxon>Bacillati</taxon>
        <taxon>Actinomycetota</taxon>
        <taxon>Actinomycetes</taxon>
        <taxon>Micromonosporales</taxon>
        <taxon>Micromonosporaceae</taxon>
        <taxon>Catellatospora</taxon>
    </lineage>
</organism>
<proteinExistence type="predicted"/>
<comment type="caution">
    <text evidence="1">The sequence shown here is derived from an EMBL/GenBank/DDBJ whole genome shotgun (WGS) entry which is preliminary data.</text>
</comment>